<keyword evidence="3" id="KW-1185">Reference proteome</keyword>
<feature type="compositionally biased region" description="Low complexity" evidence="1">
    <location>
        <begin position="523"/>
        <end position="554"/>
    </location>
</feature>
<feature type="compositionally biased region" description="Low complexity" evidence="1">
    <location>
        <begin position="652"/>
        <end position="673"/>
    </location>
</feature>
<feature type="compositionally biased region" description="Polar residues" evidence="1">
    <location>
        <begin position="340"/>
        <end position="349"/>
    </location>
</feature>
<feature type="compositionally biased region" description="Polar residues" evidence="1">
    <location>
        <begin position="277"/>
        <end position="298"/>
    </location>
</feature>
<feature type="compositionally biased region" description="Basic and acidic residues" evidence="1">
    <location>
        <begin position="411"/>
        <end position="424"/>
    </location>
</feature>
<proteinExistence type="predicted"/>
<feature type="compositionally biased region" description="Basic and acidic residues" evidence="1">
    <location>
        <begin position="818"/>
        <end position="827"/>
    </location>
</feature>
<feature type="compositionally biased region" description="Basic and acidic residues" evidence="1">
    <location>
        <begin position="798"/>
        <end position="807"/>
    </location>
</feature>
<feature type="compositionally biased region" description="Low complexity" evidence="1">
    <location>
        <begin position="501"/>
        <end position="513"/>
    </location>
</feature>
<feature type="region of interest" description="Disordered" evidence="1">
    <location>
        <begin position="88"/>
        <end position="228"/>
    </location>
</feature>
<feature type="compositionally biased region" description="Polar residues" evidence="1">
    <location>
        <begin position="359"/>
        <end position="368"/>
    </location>
</feature>
<feature type="region of interest" description="Disordered" evidence="1">
    <location>
        <begin position="255"/>
        <end position="300"/>
    </location>
</feature>
<feature type="region of interest" description="Disordered" evidence="1">
    <location>
        <begin position="603"/>
        <end position="684"/>
    </location>
</feature>
<accession>A0AAD5WVJ7</accession>
<feature type="compositionally biased region" description="Gly residues" evidence="1">
    <location>
        <begin position="674"/>
        <end position="684"/>
    </location>
</feature>
<feature type="compositionally biased region" description="Low complexity" evidence="1">
    <location>
        <begin position="139"/>
        <end position="156"/>
    </location>
</feature>
<feature type="compositionally biased region" description="Low complexity" evidence="1">
    <location>
        <begin position="478"/>
        <end position="489"/>
    </location>
</feature>
<reference evidence="2" key="1">
    <citation type="submission" date="2022-07" db="EMBL/GenBank/DDBJ databases">
        <title>Draft genome sequence of Zalerion maritima ATCC 34329, a (micro)plastics degrading marine fungus.</title>
        <authorList>
            <person name="Paco A."/>
            <person name="Goncalves M.F.M."/>
            <person name="Rocha-Santos T.A.P."/>
            <person name="Alves A."/>
        </authorList>
    </citation>
    <scope>NUCLEOTIDE SEQUENCE</scope>
    <source>
        <strain evidence="2">ATCC 34329</strain>
    </source>
</reference>
<dbReference type="AlphaFoldDB" id="A0AAD5WVJ7"/>
<dbReference type="EMBL" id="JAKWBI020000003">
    <property type="protein sequence ID" value="KAJ2907254.1"/>
    <property type="molecule type" value="Genomic_DNA"/>
</dbReference>
<feature type="compositionally biased region" description="Basic residues" evidence="1">
    <location>
        <begin position="112"/>
        <end position="121"/>
    </location>
</feature>
<name>A0AAD5WVJ7_9PEZI</name>
<feature type="compositionally biased region" description="Low complexity" evidence="1">
    <location>
        <begin position="166"/>
        <end position="189"/>
    </location>
</feature>
<feature type="region of interest" description="Disordered" evidence="1">
    <location>
        <begin position="462"/>
        <end position="554"/>
    </location>
</feature>
<protein>
    <submittedName>
        <fullName evidence="2">Uncharacterized protein</fullName>
    </submittedName>
</protein>
<evidence type="ECO:0000313" key="2">
    <source>
        <dbReference type="EMBL" id="KAJ2907254.1"/>
    </source>
</evidence>
<sequence>MDNYRETTNNSHNSPALPQTSVAKAFCTNKSSVVAVSKFQSKIPLHSTSSSSSPPGTFTASNITTSAASLLTQTTTSSSRGSLSYFSSALPLPSLDREDTTTTTATTTINSQRRREHRAQRRGSNLPAASRQRSPIMDQNQQNQQSQRGPSPGSFQELPRPSSMGAHQQQGASQALQQQYQQQQPFFPVNIPPGPPAAYNQGPFNNQFMGFNDPFQNTRNIGQQHRQNQAYQHLTHNSGAYSSYSYGGFNQNNTRNTFGPFGGHSQYPQYQPYDTMGPNQGHYSQPQYSDMSQSQNKAHSLGQQALQYYQQQQQNQGVYNHMHGGSGGSLQNTGGFNAQHSQYYNQQSPGHFPPGPEPMNQQEQQGNVGVSPAYHPDFHPFVTDQHPITSEEQRQPLAGIITHSTAQDQVDPGHHTPEHARAGDQRPFIPGYYYDHQGSLIRVGGHHRHVNFPHVDPAPMQQEQLQQVMRDETETPAGLSSTTGTLPTSAQVGSSMQAILEPAAEQARVAAPAHTQQQDQRSRQATTNAASTSSARQAPSSAAGAGARAATGTTGMATPALERPFAERMAEARQAFISEAAQVPVNQRIPAYPPPGLFHLAEEESPVEPATSPTISPHGGASGGGSNDGTAARAHGHGRGRGRGRGLGLGSTPGSRAIVPGTTTTTPDPAAAPGTGGSRPGSGYGYGYGRGRGCGGGGGRAPIAVVVGPGVVNAHGPRNFPQYHVVVDRDGEPVLPGGFAPSPATATATAATATATAAAAAEAEAQDRAYRETLARAQSLERGNRERAAAEPPLTGARSERWWKDGFGDDDEFLPPELRGEDSDVEE</sequence>
<gene>
    <name evidence="2" type="ORF">MKZ38_006548</name>
</gene>
<feature type="region of interest" description="Disordered" evidence="1">
    <location>
        <begin position="340"/>
        <end position="384"/>
    </location>
</feature>
<feature type="region of interest" description="Disordered" evidence="1">
    <location>
        <begin position="407"/>
        <end position="427"/>
    </location>
</feature>
<dbReference type="Proteomes" id="UP001201980">
    <property type="component" value="Unassembled WGS sequence"/>
</dbReference>
<evidence type="ECO:0000313" key="3">
    <source>
        <dbReference type="Proteomes" id="UP001201980"/>
    </source>
</evidence>
<feature type="compositionally biased region" description="Basic residues" evidence="1">
    <location>
        <begin position="634"/>
        <end position="644"/>
    </location>
</feature>
<feature type="region of interest" description="Disordered" evidence="1">
    <location>
        <begin position="772"/>
        <end position="827"/>
    </location>
</feature>
<comment type="caution">
    <text evidence="2">The sequence shown here is derived from an EMBL/GenBank/DDBJ whole genome shotgun (WGS) entry which is preliminary data.</text>
</comment>
<feature type="compositionally biased region" description="Polar residues" evidence="1">
    <location>
        <begin position="202"/>
        <end position="228"/>
    </location>
</feature>
<evidence type="ECO:0000256" key="1">
    <source>
        <dbReference type="SAM" id="MobiDB-lite"/>
    </source>
</evidence>
<organism evidence="2 3">
    <name type="scientific">Zalerion maritima</name>
    <dbReference type="NCBI Taxonomy" id="339359"/>
    <lineage>
        <taxon>Eukaryota</taxon>
        <taxon>Fungi</taxon>
        <taxon>Dikarya</taxon>
        <taxon>Ascomycota</taxon>
        <taxon>Pezizomycotina</taxon>
        <taxon>Sordariomycetes</taxon>
        <taxon>Lulworthiomycetidae</taxon>
        <taxon>Lulworthiales</taxon>
        <taxon>Lulworthiaceae</taxon>
        <taxon>Zalerion</taxon>
    </lineage>
</organism>